<evidence type="ECO:0000313" key="2">
    <source>
        <dbReference type="Proteomes" id="UP000095281"/>
    </source>
</evidence>
<dbReference type="AlphaFoldDB" id="A0A1I8B0F1"/>
<reference evidence="3" key="1">
    <citation type="submission" date="2016-11" db="UniProtKB">
        <authorList>
            <consortium name="WormBaseParasite"/>
        </authorList>
    </citation>
    <scope>IDENTIFICATION</scope>
</reference>
<dbReference type="WBParaSite" id="MhA1_Contig1207.frz3.gene3">
    <property type="protein sequence ID" value="MhA1_Contig1207.frz3.gene3"/>
    <property type="gene ID" value="MhA1_Contig1207.frz3.gene3"/>
</dbReference>
<protein>
    <submittedName>
        <fullName evidence="3">G_PROTEIN_RECEP_F1_2 domain-containing protein</fullName>
    </submittedName>
</protein>
<evidence type="ECO:0000313" key="3">
    <source>
        <dbReference type="WBParaSite" id="MhA1_Contig1207.frz3.gene3"/>
    </source>
</evidence>
<evidence type="ECO:0000256" key="1">
    <source>
        <dbReference type="SAM" id="Phobius"/>
    </source>
</evidence>
<keyword evidence="2" id="KW-1185">Reference proteome</keyword>
<dbReference type="Proteomes" id="UP000095281">
    <property type="component" value="Unplaced"/>
</dbReference>
<keyword evidence="1" id="KW-0812">Transmembrane</keyword>
<proteinExistence type="predicted"/>
<name>A0A1I8B0F1_MELHA</name>
<keyword evidence="1" id="KW-1133">Transmembrane helix</keyword>
<feature type="transmembrane region" description="Helical" evidence="1">
    <location>
        <begin position="24"/>
        <end position="46"/>
    </location>
</feature>
<dbReference type="SUPFAM" id="SSF81321">
    <property type="entry name" value="Family A G protein-coupled receptor-like"/>
    <property type="match status" value="1"/>
</dbReference>
<sequence>MIRYVNLYTGYDNNMKEMLKKLTLTLILLAIIPFLTQLASLIPLLYLGFLDGGNGKDFILLTTNILHHAIPLFNPIIAILTNKPYRKAIFCKSTIEVQPNVRWVDNIK</sequence>
<accession>A0A1I8B0F1</accession>
<feature type="transmembrane region" description="Helical" evidence="1">
    <location>
        <begin position="58"/>
        <end position="80"/>
    </location>
</feature>
<keyword evidence="1" id="KW-0472">Membrane</keyword>
<organism evidence="2 3">
    <name type="scientific">Meloidogyne hapla</name>
    <name type="common">Root-knot nematode worm</name>
    <dbReference type="NCBI Taxonomy" id="6305"/>
    <lineage>
        <taxon>Eukaryota</taxon>
        <taxon>Metazoa</taxon>
        <taxon>Ecdysozoa</taxon>
        <taxon>Nematoda</taxon>
        <taxon>Chromadorea</taxon>
        <taxon>Rhabditida</taxon>
        <taxon>Tylenchina</taxon>
        <taxon>Tylenchomorpha</taxon>
        <taxon>Tylenchoidea</taxon>
        <taxon>Meloidogynidae</taxon>
        <taxon>Meloidogyninae</taxon>
        <taxon>Meloidogyne</taxon>
    </lineage>
</organism>